<protein>
    <submittedName>
        <fullName evidence="7">Sterol desaturase family protein</fullName>
    </submittedName>
</protein>
<reference evidence="7 8" key="1">
    <citation type="submission" date="2020-06" db="EMBL/GenBank/DDBJ databases">
        <title>Schlegella sp. ID0723 isolated from air conditioner.</title>
        <authorList>
            <person name="Kim D.Y."/>
            <person name="Kim D.-U."/>
        </authorList>
    </citation>
    <scope>NUCLEOTIDE SEQUENCE [LARGE SCALE GENOMIC DNA]</scope>
    <source>
        <strain evidence="7 8">ID0723</strain>
    </source>
</reference>
<dbReference type="InterPro" id="IPR006694">
    <property type="entry name" value="Fatty_acid_hydroxylase"/>
</dbReference>
<gene>
    <name evidence="7" type="ORF">HQN59_20610</name>
</gene>
<organism evidence="7 8">
    <name type="scientific">Piscinibacter koreensis</name>
    <dbReference type="NCBI Taxonomy" id="2742824"/>
    <lineage>
        <taxon>Bacteria</taxon>
        <taxon>Pseudomonadati</taxon>
        <taxon>Pseudomonadota</taxon>
        <taxon>Betaproteobacteria</taxon>
        <taxon>Burkholderiales</taxon>
        <taxon>Sphaerotilaceae</taxon>
        <taxon>Piscinibacter</taxon>
    </lineage>
</organism>
<evidence type="ECO:0000256" key="5">
    <source>
        <dbReference type="SAM" id="Phobius"/>
    </source>
</evidence>
<dbReference type="PANTHER" id="PTHR11863">
    <property type="entry name" value="STEROL DESATURASE"/>
    <property type="match status" value="1"/>
</dbReference>
<feature type="transmembrane region" description="Helical" evidence="5">
    <location>
        <begin position="20"/>
        <end position="38"/>
    </location>
</feature>
<keyword evidence="2 5" id="KW-0812">Transmembrane</keyword>
<dbReference type="GO" id="GO:0005506">
    <property type="term" value="F:iron ion binding"/>
    <property type="evidence" value="ECO:0007669"/>
    <property type="project" value="InterPro"/>
</dbReference>
<proteinExistence type="predicted"/>
<evidence type="ECO:0000259" key="6">
    <source>
        <dbReference type="Pfam" id="PF04116"/>
    </source>
</evidence>
<dbReference type="InterPro" id="IPR050307">
    <property type="entry name" value="Sterol_Desaturase_Related"/>
</dbReference>
<feature type="transmembrane region" description="Helical" evidence="5">
    <location>
        <begin position="85"/>
        <end position="103"/>
    </location>
</feature>
<keyword evidence="3 5" id="KW-1133">Transmembrane helix</keyword>
<dbReference type="Proteomes" id="UP000529637">
    <property type="component" value="Unassembled WGS sequence"/>
</dbReference>
<comment type="subcellular location">
    <subcellularLocation>
        <location evidence="1">Membrane</location>
    </subcellularLocation>
</comment>
<comment type="caution">
    <text evidence="7">The sequence shown here is derived from an EMBL/GenBank/DDBJ whole genome shotgun (WGS) entry which is preliminary data.</text>
</comment>
<sequence length="328" mass="36878">MIDAFVTRLADVFGAAQQTVFEAAVAPVMFAIGLGNLLEDAFAATGWLLVGVIEIAVLIGGIGALERWRPVAPVTDRSGVRTDILYTLVHRLGLFRVLLFFLVDPLWDWTFAELRLVGWQVWQLDELVGRWWPGVTDTAWFGLVAYLVVLDFAGYWIHRAQHAANWWWALHALHHSQREMTMWSDNRSHLLDDLIRDGILVMLAHAIGVAPGQFVAIVVCTQLLESLAHANVRIGFASLERLLVSPRYHRLHHAIGVGHESAGPNSLGGHNFAVLFPLWDIVFRSAKFADTFPPTGIRDQLPEHGGRDYGDGFWRQQWLGLRRLFGAR</sequence>
<dbReference type="RefSeq" id="WP_176071001.1">
    <property type="nucleotide sequence ID" value="NZ_JABWMJ010000011.1"/>
</dbReference>
<dbReference type="GO" id="GO:0016020">
    <property type="term" value="C:membrane"/>
    <property type="evidence" value="ECO:0007669"/>
    <property type="project" value="UniProtKB-SubCell"/>
</dbReference>
<feature type="transmembrane region" description="Helical" evidence="5">
    <location>
        <begin position="139"/>
        <end position="157"/>
    </location>
</feature>
<accession>A0A7Y6TYI6</accession>
<evidence type="ECO:0000256" key="2">
    <source>
        <dbReference type="ARBA" id="ARBA00022692"/>
    </source>
</evidence>
<evidence type="ECO:0000256" key="1">
    <source>
        <dbReference type="ARBA" id="ARBA00004370"/>
    </source>
</evidence>
<feature type="domain" description="Fatty acid hydroxylase" evidence="6">
    <location>
        <begin position="144"/>
        <end position="284"/>
    </location>
</feature>
<evidence type="ECO:0000313" key="8">
    <source>
        <dbReference type="Proteomes" id="UP000529637"/>
    </source>
</evidence>
<dbReference type="AlphaFoldDB" id="A0A7Y6TYI6"/>
<evidence type="ECO:0000256" key="3">
    <source>
        <dbReference type="ARBA" id="ARBA00022989"/>
    </source>
</evidence>
<dbReference type="GO" id="GO:0008610">
    <property type="term" value="P:lipid biosynthetic process"/>
    <property type="evidence" value="ECO:0007669"/>
    <property type="project" value="InterPro"/>
</dbReference>
<keyword evidence="8" id="KW-1185">Reference proteome</keyword>
<name>A0A7Y6TYI6_9BURK</name>
<dbReference type="Pfam" id="PF04116">
    <property type="entry name" value="FA_hydroxylase"/>
    <property type="match status" value="1"/>
</dbReference>
<dbReference type="EMBL" id="JABWMJ010000011">
    <property type="protein sequence ID" value="NUZ08165.1"/>
    <property type="molecule type" value="Genomic_DNA"/>
</dbReference>
<evidence type="ECO:0000256" key="4">
    <source>
        <dbReference type="ARBA" id="ARBA00023136"/>
    </source>
</evidence>
<keyword evidence="4 5" id="KW-0472">Membrane</keyword>
<dbReference type="GO" id="GO:0016491">
    <property type="term" value="F:oxidoreductase activity"/>
    <property type="evidence" value="ECO:0007669"/>
    <property type="project" value="InterPro"/>
</dbReference>
<evidence type="ECO:0000313" key="7">
    <source>
        <dbReference type="EMBL" id="NUZ08165.1"/>
    </source>
</evidence>
<feature type="transmembrane region" description="Helical" evidence="5">
    <location>
        <begin position="44"/>
        <end position="65"/>
    </location>
</feature>